<dbReference type="GO" id="GO:0005524">
    <property type="term" value="F:ATP binding"/>
    <property type="evidence" value="ECO:0007669"/>
    <property type="project" value="UniProtKB-KW"/>
</dbReference>
<evidence type="ECO:0000256" key="6">
    <source>
        <dbReference type="ARBA" id="ARBA00022777"/>
    </source>
</evidence>
<feature type="transmembrane region" description="Helical" evidence="9">
    <location>
        <begin position="12"/>
        <end position="29"/>
    </location>
</feature>
<keyword evidence="13" id="KW-1185">Reference proteome</keyword>
<keyword evidence="7" id="KW-0067">ATP-binding</keyword>
<accession>A0A8J3RBN3</accession>
<keyword evidence="6" id="KW-0418">Kinase</keyword>
<dbReference type="RefSeq" id="WP_204017555.1">
    <property type="nucleotide sequence ID" value="NZ_BOOG01000041.1"/>
</dbReference>
<keyword evidence="9" id="KW-1133">Transmembrane helix</keyword>
<dbReference type="InterPro" id="IPR050482">
    <property type="entry name" value="Sensor_HK_TwoCompSys"/>
</dbReference>
<feature type="transmembrane region" description="Helical" evidence="9">
    <location>
        <begin position="35"/>
        <end position="57"/>
    </location>
</feature>
<organism evidence="12 13">
    <name type="scientific">Sphaerimonospora thailandensis</name>
    <dbReference type="NCBI Taxonomy" id="795644"/>
    <lineage>
        <taxon>Bacteria</taxon>
        <taxon>Bacillati</taxon>
        <taxon>Actinomycetota</taxon>
        <taxon>Actinomycetes</taxon>
        <taxon>Streptosporangiales</taxon>
        <taxon>Streptosporangiaceae</taxon>
        <taxon>Sphaerimonospora</taxon>
    </lineage>
</organism>
<dbReference type="GO" id="GO:0016020">
    <property type="term" value="C:membrane"/>
    <property type="evidence" value="ECO:0007669"/>
    <property type="project" value="InterPro"/>
</dbReference>
<comment type="catalytic activity">
    <reaction evidence="1">
        <text>ATP + protein L-histidine = ADP + protein N-phospho-L-histidine.</text>
        <dbReference type="EC" id="2.7.13.3"/>
    </reaction>
</comment>
<feature type="domain" description="Signal transduction histidine kinase subgroup 3 dimerisation and phosphoacceptor" evidence="11">
    <location>
        <begin position="180"/>
        <end position="248"/>
    </location>
</feature>
<dbReference type="SUPFAM" id="SSF55874">
    <property type="entry name" value="ATPase domain of HSP90 chaperone/DNA topoisomerase II/histidine kinase"/>
    <property type="match status" value="1"/>
</dbReference>
<dbReference type="CDD" id="cd16917">
    <property type="entry name" value="HATPase_UhpB-NarQ-NarX-like"/>
    <property type="match status" value="1"/>
</dbReference>
<evidence type="ECO:0000259" key="11">
    <source>
        <dbReference type="Pfam" id="PF07730"/>
    </source>
</evidence>
<dbReference type="PANTHER" id="PTHR24421:SF10">
    <property type="entry name" value="NITRATE_NITRITE SENSOR PROTEIN NARQ"/>
    <property type="match status" value="1"/>
</dbReference>
<evidence type="ECO:0000256" key="9">
    <source>
        <dbReference type="SAM" id="Phobius"/>
    </source>
</evidence>
<feature type="transmembrane region" description="Helical" evidence="9">
    <location>
        <begin position="142"/>
        <end position="161"/>
    </location>
</feature>
<comment type="caution">
    <text evidence="12">The sequence shown here is derived from an EMBL/GenBank/DDBJ whole genome shotgun (WGS) entry which is preliminary data.</text>
</comment>
<dbReference type="InterPro" id="IPR011712">
    <property type="entry name" value="Sig_transdc_His_kin_sub3_dim/P"/>
</dbReference>
<evidence type="ECO:0000256" key="7">
    <source>
        <dbReference type="ARBA" id="ARBA00022840"/>
    </source>
</evidence>
<dbReference type="GO" id="GO:0046983">
    <property type="term" value="F:protein dimerization activity"/>
    <property type="evidence" value="ECO:0007669"/>
    <property type="project" value="InterPro"/>
</dbReference>
<keyword evidence="9" id="KW-0812">Transmembrane</keyword>
<name>A0A8J3RBN3_9ACTN</name>
<evidence type="ECO:0000256" key="4">
    <source>
        <dbReference type="ARBA" id="ARBA00022679"/>
    </source>
</evidence>
<dbReference type="EMBL" id="BOOG01000041">
    <property type="protein sequence ID" value="GIH71875.1"/>
    <property type="molecule type" value="Genomic_DNA"/>
</dbReference>
<evidence type="ECO:0000256" key="5">
    <source>
        <dbReference type="ARBA" id="ARBA00022741"/>
    </source>
</evidence>
<evidence type="ECO:0000256" key="2">
    <source>
        <dbReference type="ARBA" id="ARBA00012438"/>
    </source>
</evidence>
<dbReference type="PANTHER" id="PTHR24421">
    <property type="entry name" value="NITRATE/NITRITE SENSOR PROTEIN NARX-RELATED"/>
    <property type="match status" value="1"/>
</dbReference>
<evidence type="ECO:0000259" key="10">
    <source>
        <dbReference type="Pfam" id="PF02518"/>
    </source>
</evidence>
<proteinExistence type="predicted"/>
<dbReference type="Pfam" id="PF07730">
    <property type="entry name" value="HisKA_3"/>
    <property type="match status" value="1"/>
</dbReference>
<evidence type="ECO:0000256" key="8">
    <source>
        <dbReference type="ARBA" id="ARBA00023012"/>
    </source>
</evidence>
<keyword evidence="8" id="KW-0902">Two-component regulatory system</keyword>
<dbReference type="InterPro" id="IPR036890">
    <property type="entry name" value="HATPase_C_sf"/>
</dbReference>
<dbReference type="Pfam" id="PF02518">
    <property type="entry name" value="HATPase_c"/>
    <property type="match status" value="1"/>
</dbReference>
<keyword evidence="3" id="KW-0597">Phosphoprotein</keyword>
<evidence type="ECO:0000256" key="3">
    <source>
        <dbReference type="ARBA" id="ARBA00022553"/>
    </source>
</evidence>
<dbReference type="AlphaFoldDB" id="A0A8J3RBN3"/>
<evidence type="ECO:0000256" key="1">
    <source>
        <dbReference type="ARBA" id="ARBA00000085"/>
    </source>
</evidence>
<protein>
    <recommendedName>
        <fullName evidence="2">histidine kinase</fullName>
        <ecNumber evidence="2">2.7.13.3</ecNumber>
    </recommendedName>
</protein>
<dbReference type="InterPro" id="IPR003594">
    <property type="entry name" value="HATPase_dom"/>
</dbReference>
<keyword evidence="5" id="KW-0547">Nucleotide-binding</keyword>
<dbReference type="Gene3D" id="1.20.5.1930">
    <property type="match status" value="1"/>
</dbReference>
<dbReference type="EC" id="2.7.13.3" evidence="2"/>
<gene>
    <name evidence="12" type="ORF">Mth01_41280</name>
</gene>
<keyword evidence="9" id="KW-0472">Membrane</keyword>
<keyword evidence="4" id="KW-0808">Transferase</keyword>
<dbReference type="Gene3D" id="3.30.565.10">
    <property type="entry name" value="Histidine kinase-like ATPase, C-terminal domain"/>
    <property type="match status" value="1"/>
</dbReference>
<dbReference type="GO" id="GO:0000155">
    <property type="term" value="F:phosphorelay sensor kinase activity"/>
    <property type="evidence" value="ECO:0007669"/>
    <property type="project" value="InterPro"/>
</dbReference>
<evidence type="ECO:0000313" key="12">
    <source>
        <dbReference type="EMBL" id="GIH71875.1"/>
    </source>
</evidence>
<feature type="transmembrane region" description="Helical" evidence="9">
    <location>
        <begin position="112"/>
        <end position="130"/>
    </location>
</feature>
<feature type="domain" description="Histidine kinase/HSP90-like ATPase" evidence="10">
    <location>
        <begin position="298"/>
        <end position="400"/>
    </location>
</feature>
<evidence type="ECO:0000313" key="13">
    <source>
        <dbReference type="Proteomes" id="UP000610966"/>
    </source>
</evidence>
<dbReference type="Proteomes" id="UP000610966">
    <property type="component" value="Unassembled WGS sequence"/>
</dbReference>
<reference evidence="12" key="1">
    <citation type="submission" date="2021-01" db="EMBL/GenBank/DDBJ databases">
        <title>Whole genome shotgun sequence of Sphaerimonospora thailandensis NBRC 107569.</title>
        <authorList>
            <person name="Komaki H."/>
            <person name="Tamura T."/>
        </authorList>
    </citation>
    <scope>NUCLEOTIDE SEQUENCE</scope>
    <source>
        <strain evidence="12">NBRC 107569</strain>
    </source>
</reference>
<sequence length="406" mass="43327">MIDEWRTRPLYQQVLAALAVAGVAVLLVLEGLDTRFLPTTVGVVACGALCVVALVVPPARLPRYTGMAVAASCVLSLVQFQLSVRPEHTPGMTELGVLLLLITRAVRRCSPLWAVAMTAGLSVAALLVPVRIPEDQRDATSLVMVAIFCCLPLMVMSGLVLRLRDRLRARELDAALQAQRLEYARDLHDFVAHHVTGIVMQAKAVRFATETGLPQGPEELERMLAGIEDAGGKALDAMRSMVRTLRDQTPAPLGPVPGLPELLMELSEDFAGTGPPMEVTVDPRLTGRYLHPQIVDVVGRVVREALINVRKHAVAATRVTVSAGLGNDDWLEVSVTDDGGNPGSPSLLARSGLARSGLARSGGGFGLTGLAERAEKVGGQITAGWDDGCSGWRVAVRLPMRLNSDQ</sequence>